<comment type="caution">
    <text evidence="3">The sequence shown here is derived from an EMBL/GenBank/DDBJ whole genome shotgun (WGS) entry which is preliminary data.</text>
</comment>
<dbReference type="InterPro" id="IPR015590">
    <property type="entry name" value="Aldehyde_DH_dom"/>
</dbReference>
<name>A0AB35WTJ0_9PSED</name>
<keyword evidence="1" id="KW-0560">Oxidoreductase</keyword>
<evidence type="ECO:0000313" key="4">
    <source>
        <dbReference type="Proteomes" id="UP001307839"/>
    </source>
</evidence>
<dbReference type="InterPro" id="IPR016162">
    <property type="entry name" value="Ald_DH_N"/>
</dbReference>
<gene>
    <name evidence="3" type="ORF">V0R53_11395</name>
</gene>
<dbReference type="InterPro" id="IPR016161">
    <property type="entry name" value="Ald_DH/histidinol_DH"/>
</dbReference>
<sequence length="447" mass="47810">MRNYTRLLDPRTGDECGRVLIDDEAAVNSAVKAAHKAFAGWSKSTPQMRHDCLLALANEISNHAEEIADAEVCNTGKTQEQVLSAEIPAAINELRFMAGAARALLSPGAGEYVPGYLSYALLEPLGVCALIAPWDYPFATAVSRLAPALAMGNTVVLKPAETTPSSAEILVELCAKVLPRGVVNIVYGNHETDRALVRHPRPALVCVAGSSMAAKQIAMDAAATLKRLHLELGGITPAIVFADADLQLAADGITGAAFYNAGQHCTAACRVLVAEQCYERFIELLVERANAYEPDPLNGPAQLARVAGFIQNLPAHARVRAGGKIREGSGFFYEPTVVIDVQHDDEVVQEEVFGPVITVQAFNTEQHAIQLANAVPFGLAASVWTRDHSRALRLPKLIDTGTVWINCHSVVATQMSFGGEKASGYGNVLSVLALDSYSRIKHVMSHA</sequence>
<dbReference type="GO" id="GO:0016620">
    <property type="term" value="F:oxidoreductase activity, acting on the aldehyde or oxo group of donors, NAD or NADP as acceptor"/>
    <property type="evidence" value="ECO:0007669"/>
    <property type="project" value="InterPro"/>
</dbReference>
<dbReference type="EMBL" id="JAZDQP010000007">
    <property type="protein sequence ID" value="MEE1866998.1"/>
    <property type="molecule type" value="Genomic_DNA"/>
</dbReference>
<dbReference type="InterPro" id="IPR016163">
    <property type="entry name" value="Ald_DH_C"/>
</dbReference>
<dbReference type="Gene3D" id="3.40.605.10">
    <property type="entry name" value="Aldehyde Dehydrogenase, Chain A, domain 1"/>
    <property type="match status" value="1"/>
</dbReference>
<evidence type="ECO:0000256" key="1">
    <source>
        <dbReference type="ARBA" id="ARBA00023002"/>
    </source>
</evidence>
<dbReference type="Gene3D" id="3.40.309.10">
    <property type="entry name" value="Aldehyde Dehydrogenase, Chain A, domain 2"/>
    <property type="match status" value="1"/>
</dbReference>
<dbReference type="RefSeq" id="WP_330079605.1">
    <property type="nucleotide sequence ID" value="NZ_JAZDCU010000006.1"/>
</dbReference>
<organism evidence="3 4">
    <name type="scientific">Pseudomonas auratipiscis</name>
    <dbReference type="NCBI Taxonomy" id="3115853"/>
    <lineage>
        <taxon>Bacteria</taxon>
        <taxon>Pseudomonadati</taxon>
        <taxon>Pseudomonadota</taxon>
        <taxon>Gammaproteobacteria</taxon>
        <taxon>Pseudomonadales</taxon>
        <taxon>Pseudomonadaceae</taxon>
        <taxon>Pseudomonas</taxon>
    </lineage>
</organism>
<reference evidence="3 4" key="1">
    <citation type="submission" date="2024-01" db="EMBL/GenBank/DDBJ databases">
        <title>Unpublished Manusciprt.</title>
        <authorList>
            <person name="Duman M."/>
            <person name="Valdes E.G."/>
            <person name="Ajmi N."/>
            <person name="Altun S."/>
            <person name="Saticioglu I.B."/>
        </authorList>
    </citation>
    <scope>NUCLEOTIDE SEQUENCE [LARGE SCALE GENOMIC DNA]</scope>
    <source>
        <strain evidence="3 4">120P</strain>
    </source>
</reference>
<feature type="domain" description="Aldehyde dehydrogenase" evidence="2">
    <location>
        <begin position="6"/>
        <end position="443"/>
    </location>
</feature>
<dbReference type="AlphaFoldDB" id="A0AB35WTJ0"/>
<evidence type="ECO:0000259" key="2">
    <source>
        <dbReference type="Pfam" id="PF00171"/>
    </source>
</evidence>
<accession>A0AB35WTJ0</accession>
<dbReference type="Pfam" id="PF00171">
    <property type="entry name" value="Aldedh"/>
    <property type="match status" value="1"/>
</dbReference>
<evidence type="ECO:0000313" key="3">
    <source>
        <dbReference type="EMBL" id="MEE1866998.1"/>
    </source>
</evidence>
<dbReference type="SUPFAM" id="SSF53720">
    <property type="entry name" value="ALDH-like"/>
    <property type="match status" value="1"/>
</dbReference>
<dbReference type="Proteomes" id="UP001307839">
    <property type="component" value="Unassembled WGS sequence"/>
</dbReference>
<protein>
    <submittedName>
        <fullName evidence="3">Aldehyde dehydrogenase family protein</fullName>
    </submittedName>
</protein>
<proteinExistence type="predicted"/>
<keyword evidence="4" id="KW-1185">Reference proteome</keyword>
<dbReference type="PANTHER" id="PTHR11699">
    <property type="entry name" value="ALDEHYDE DEHYDROGENASE-RELATED"/>
    <property type="match status" value="1"/>
</dbReference>